<dbReference type="EMBL" id="JADBJN010000217">
    <property type="protein sequence ID" value="KAG5666075.1"/>
    <property type="molecule type" value="Genomic_DNA"/>
</dbReference>
<reference evidence="5" key="1">
    <citation type="submission" date="2021-03" db="EMBL/GenBank/DDBJ databases">
        <title>Chromosome level genome of the anhydrobiotic midge Polypedilum vanderplanki.</title>
        <authorList>
            <person name="Yoshida Y."/>
            <person name="Kikawada T."/>
            <person name="Gusev O."/>
        </authorList>
    </citation>
    <scope>NUCLEOTIDE SEQUENCE</scope>
    <source>
        <strain evidence="5">NIAS01</strain>
        <tissue evidence="5">Whole body or cell culture</tissue>
    </source>
</reference>
<evidence type="ECO:0000256" key="4">
    <source>
        <dbReference type="ARBA" id="ARBA00022840"/>
    </source>
</evidence>
<gene>
    <name evidence="5" type="ORF">PVAND_017769</name>
</gene>
<sequence>MLCLARAILRKNKILILDEATANVDPETDHLIQTTIRKQFSDCTVLVVAHRLNTILDSDRIMVLEAGNIIEFDTPLRLFEKSNGAFRKLIDEAGLDFIKFSRVKG</sequence>
<dbReference type="InterPro" id="IPR027417">
    <property type="entry name" value="P-loop_NTPase"/>
</dbReference>
<dbReference type="InterPro" id="IPR050173">
    <property type="entry name" value="ABC_transporter_C-like"/>
</dbReference>
<protein>
    <recommendedName>
        <fullName evidence="7">ABC transporter domain-containing protein</fullName>
    </recommendedName>
</protein>
<comment type="subcellular location">
    <subcellularLocation>
        <location evidence="1">Membrane</location>
        <topology evidence="1">Multi-pass membrane protein</topology>
    </subcellularLocation>
</comment>
<evidence type="ECO:0000313" key="5">
    <source>
        <dbReference type="EMBL" id="KAG5666075.1"/>
    </source>
</evidence>
<dbReference type="GO" id="GO:0005524">
    <property type="term" value="F:ATP binding"/>
    <property type="evidence" value="ECO:0007669"/>
    <property type="project" value="UniProtKB-KW"/>
</dbReference>
<dbReference type="GO" id="GO:0042626">
    <property type="term" value="F:ATPase-coupled transmembrane transporter activity"/>
    <property type="evidence" value="ECO:0007669"/>
    <property type="project" value="TreeGrafter"/>
</dbReference>
<organism evidence="5 6">
    <name type="scientific">Polypedilum vanderplanki</name>
    <name type="common">Sleeping chironomid midge</name>
    <dbReference type="NCBI Taxonomy" id="319348"/>
    <lineage>
        <taxon>Eukaryota</taxon>
        <taxon>Metazoa</taxon>
        <taxon>Ecdysozoa</taxon>
        <taxon>Arthropoda</taxon>
        <taxon>Hexapoda</taxon>
        <taxon>Insecta</taxon>
        <taxon>Pterygota</taxon>
        <taxon>Neoptera</taxon>
        <taxon>Endopterygota</taxon>
        <taxon>Diptera</taxon>
        <taxon>Nematocera</taxon>
        <taxon>Chironomoidea</taxon>
        <taxon>Chironomidae</taxon>
        <taxon>Chironominae</taxon>
        <taxon>Polypedilum</taxon>
        <taxon>Polypedilum</taxon>
    </lineage>
</organism>
<keyword evidence="4" id="KW-0067">ATP-binding</keyword>
<proteinExistence type="inferred from homology"/>
<dbReference type="PANTHER" id="PTHR24223">
    <property type="entry name" value="ATP-BINDING CASSETTE SUB-FAMILY C"/>
    <property type="match status" value="1"/>
</dbReference>
<dbReference type="SUPFAM" id="SSF52540">
    <property type="entry name" value="P-loop containing nucleoside triphosphate hydrolases"/>
    <property type="match status" value="1"/>
</dbReference>
<dbReference type="Proteomes" id="UP001107558">
    <property type="component" value="Unassembled WGS sequence"/>
</dbReference>
<dbReference type="GO" id="GO:0016020">
    <property type="term" value="C:membrane"/>
    <property type="evidence" value="ECO:0007669"/>
    <property type="project" value="UniProtKB-SubCell"/>
</dbReference>
<name>A0A9J6B992_POLVA</name>
<evidence type="ECO:0000313" key="6">
    <source>
        <dbReference type="Proteomes" id="UP001107558"/>
    </source>
</evidence>
<dbReference type="AlphaFoldDB" id="A0A9J6B992"/>
<evidence type="ECO:0000256" key="1">
    <source>
        <dbReference type="ARBA" id="ARBA00004141"/>
    </source>
</evidence>
<evidence type="ECO:0000256" key="3">
    <source>
        <dbReference type="ARBA" id="ARBA00022741"/>
    </source>
</evidence>
<keyword evidence="3" id="KW-0547">Nucleotide-binding</keyword>
<accession>A0A9J6B992</accession>
<comment type="similarity">
    <text evidence="2">Belongs to the ABC transporter superfamily. ABCC family. Conjugate transporter (TC 3.A.1.208) subfamily.</text>
</comment>
<dbReference type="PANTHER" id="PTHR24223:SF456">
    <property type="entry name" value="MULTIDRUG RESISTANCE-ASSOCIATED PROTEIN LETHAL(2)03659"/>
    <property type="match status" value="1"/>
</dbReference>
<evidence type="ECO:0008006" key="7">
    <source>
        <dbReference type="Google" id="ProtNLM"/>
    </source>
</evidence>
<evidence type="ECO:0000256" key="2">
    <source>
        <dbReference type="ARBA" id="ARBA00009726"/>
    </source>
</evidence>
<dbReference type="OrthoDB" id="6500128at2759"/>
<comment type="caution">
    <text evidence="5">The sequence shown here is derived from an EMBL/GenBank/DDBJ whole genome shotgun (WGS) entry which is preliminary data.</text>
</comment>
<dbReference type="Gene3D" id="3.40.50.300">
    <property type="entry name" value="P-loop containing nucleotide triphosphate hydrolases"/>
    <property type="match status" value="1"/>
</dbReference>
<keyword evidence="6" id="KW-1185">Reference proteome</keyword>